<accession>A0A5N7B5C7</accession>
<keyword evidence="1" id="KW-1133">Transmembrane helix</keyword>
<evidence type="ECO:0000256" key="1">
    <source>
        <dbReference type="SAM" id="Phobius"/>
    </source>
</evidence>
<organism evidence="2 3">
    <name type="scientific">Aspergillus bertholletiae</name>
    <dbReference type="NCBI Taxonomy" id="1226010"/>
    <lineage>
        <taxon>Eukaryota</taxon>
        <taxon>Fungi</taxon>
        <taxon>Dikarya</taxon>
        <taxon>Ascomycota</taxon>
        <taxon>Pezizomycotina</taxon>
        <taxon>Eurotiomycetes</taxon>
        <taxon>Eurotiomycetidae</taxon>
        <taxon>Eurotiales</taxon>
        <taxon>Aspergillaceae</taxon>
        <taxon>Aspergillus</taxon>
        <taxon>Aspergillus subgen. Circumdati</taxon>
    </lineage>
</organism>
<name>A0A5N7B5C7_9EURO</name>
<gene>
    <name evidence="2" type="ORF">BDV26DRAFT_263780</name>
</gene>
<dbReference type="EMBL" id="ML736225">
    <property type="protein sequence ID" value="KAE8377297.1"/>
    <property type="molecule type" value="Genomic_DNA"/>
</dbReference>
<feature type="transmembrane region" description="Helical" evidence="1">
    <location>
        <begin position="12"/>
        <end position="32"/>
    </location>
</feature>
<keyword evidence="1" id="KW-0472">Membrane</keyword>
<keyword evidence="3" id="KW-1185">Reference proteome</keyword>
<reference evidence="2 3" key="1">
    <citation type="submission" date="2019-04" db="EMBL/GenBank/DDBJ databases">
        <title>Friends and foes A comparative genomics studyof 23 Aspergillus species from section Flavi.</title>
        <authorList>
            <consortium name="DOE Joint Genome Institute"/>
            <person name="Kjaerbolling I."/>
            <person name="Vesth T."/>
            <person name="Frisvad J.C."/>
            <person name="Nybo J.L."/>
            <person name="Theobald S."/>
            <person name="Kildgaard S."/>
            <person name="Isbrandt T."/>
            <person name="Kuo A."/>
            <person name="Sato A."/>
            <person name="Lyhne E.K."/>
            <person name="Kogle M.E."/>
            <person name="Wiebenga A."/>
            <person name="Kun R.S."/>
            <person name="Lubbers R.J."/>
            <person name="Makela M.R."/>
            <person name="Barry K."/>
            <person name="Chovatia M."/>
            <person name="Clum A."/>
            <person name="Daum C."/>
            <person name="Haridas S."/>
            <person name="He G."/>
            <person name="LaButti K."/>
            <person name="Lipzen A."/>
            <person name="Mondo S."/>
            <person name="Riley R."/>
            <person name="Salamov A."/>
            <person name="Simmons B.A."/>
            <person name="Magnuson J.K."/>
            <person name="Henrissat B."/>
            <person name="Mortensen U.H."/>
            <person name="Larsen T.O."/>
            <person name="Devries R.P."/>
            <person name="Grigoriev I.V."/>
            <person name="Machida M."/>
            <person name="Baker S.E."/>
            <person name="Andersen M.R."/>
        </authorList>
    </citation>
    <scope>NUCLEOTIDE SEQUENCE [LARGE SCALE GENOMIC DNA]</scope>
    <source>
        <strain evidence="2 3">IBT 29228</strain>
    </source>
</reference>
<protein>
    <submittedName>
        <fullName evidence="2">Uncharacterized protein</fullName>
    </submittedName>
</protein>
<sequence>MWRSAGLRGFEAAFLVNWMMLMQLMNTTIILFRNAFSITINHHSYTDTACGIRSPSYSLASRSSVRSIPFRAGNRIPKRARRRLPMGWFLLFGEGRWGIQMHVAGPPDCQSFSFLDLFFSF</sequence>
<evidence type="ECO:0000313" key="2">
    <source>
        <dbReference type="EMBL" id="KAE8377297.1"/>
    </source>
</evidence>
<dbReference type="AlphaFoldDB" id="A0A5N7B5C7"/>
<dbReference type="Proteomes" id="UP000326198">
    <property type="component" value="Unassembled WGS sequence"/>
</dbReference>
<evidence type="ECO:0000313" key="3">
    <source>
        <dbReference type="Proteomes" id="UP000326198"/>
    </source>
</evidence>
<proteinExistence type="predicted"/>
<keyword evidence="1" id="KW-0812">Transmembrane</keyword>